<dbReference type="Gene3D" id="1.10.150.110">
    <property type="entry name" value="DNA polymerase beta, N-terminal domain-like"/>
    <property type="match status" value="1"/>
</dbReference>
<dbReference type="SUPFAM" id="SSF47802">
    <property type="entry name" value="DNA polymerase beta, N-terminal domain-like"/>
    <property type="match status" value="1"/>
</dbReference>
<keyword evidence="3" id="KW-1185">Reference proteome</keyword>
<evidence type="ECO:0000259" key="1">
    <source>
        <dbReference type="Pfam" id="PF14716"/>
    </source>
</evidence>
<accession>A0AA43Q6Z5</accession>
<dbReference type="InterPro" id="IPR010996">
    <property type="entry name" value="HHH_MUS81"/>
</dbReference>
<dbReference type="InterPro" id="IPR010994">
    <property type="entry name" value="RuvA_2-like"/>
</dbReference>
<dbReference type="PANTHER" id="PTHR11276">
    <property type="entry name" value="DNA POLYMERASE TYPE-X FAMILY MEMBER"/>
    <property type="match status" value="1"/>
</dbReference>
<dbReference type="GO" id="GO:0006281">
    <property type="term" value="P:DNA repair"/>
    <property type="evidence" value="ECO:0007669"/>
    <property type="project" value="InterPro"/>
</dbReference>
<protein>
    <submittedName>
        <fullName evidence="2">Helix-hairpin-helix domain-containing protein</fullName>
    </submittedName>
</protein>
<name>A0AA43Q6Z5_9GAMM</name>
<dbReference type="EMBL" id="JAQSDF010000017">
    <property type="protein sequence ID" value="MDI1230911.1"/>
    <property type="molecule type" value="Genomic_DNA"/>
</dbReference>
<dbReference type="AlphaFoldDB" id="A0AA43Q6Z5"/>
<dbReference type="Pfam" id="PF14716">
    <property type="entry name" value="HHH_8"/>
    <property type="match status" value="1"/>
</dbReference>
<feature type="domain" description="Crossover junction endonuclease MUS81-like HHH" evidence="1">
    <location>
        <begin position="3"/>
        <end position="78"/>
    </location>
</feature>
<dbReference type="Pfam" id="PF14520">
    <property type="entry name" value="HHH_5"/>
    <property type="match status" value="1"/>
</dbReference>
<organism evidence="2 3">
    <name type="scientific">Candidatus Methylobacter titanis</name>
    <dbReference type="NCBI Taxonomy" id="3053457"/>
    <lineage>
        <taxon>Bacteria</taxon>
        <taxon>Pseudomonadati</taxon>
        <taxon>Pseudomonadota</taxon>
        <taxon>Gammaproteobacteria</taxon>
        <taxon>Methylococcales</taxon>
        <taxon>Methylococcaceae</taxon>
        <taxon>Methylobacter</taxon>
    </lineage>
</organism>
<dbReference type="PANTHER" id="PTHR11276:SF28">
    <property type="entry name" value="DNA POLYMERASE LAMBDA"/>
    <property type="match status" value="1"/>
</dbReference>
<dbReference type="SUPFAM" id="SSF47781">
    <property type="entry name" value="RuvA domain 2-like"/>
    <property type="match status" value="1"/>
</dbReference>
<dbReference type="GO" id="GO:0003677">
    <property type="term" value="F:DNA binding"/>
    <property type="evidence" value="ECO:0007669"/>
    <property type="project" value="InterPro"/>
</dbReference>
<evidence type="ECO:0000313" key="2">
    <source>
        <dbReference type="EMBL" id="MDI1230911.1"/>
    </source>
</evidence>
<comment type="caution">
    <text evidence="2">The sequence shown here is derived from an EMBL/GenBank/DDBJ whole genome shotgun (WGS) entry which is preliminary data.</text>
</comment>
<dbReference type="InterPro" id="IPR027421">
    <property type="entry name" value="DNA_pol_lamdba_lyase_dom_sf"/>
</dbReference>
<gene>
    <name evidence="2" type="ORF">PSU93_07180</name>
</gene>
<dbReference type="Proteomes" id="UP001160519">
    <property type="component" value="Unassembled WGS sequence"/>
</dbReference>
<sequence>MINNKEITAKLRQIADLLDEQRANPFRVSAYLNAAKTIETMAEPVEDLLGREGFSALLDLPGIGEGIARSINECVMTGGMSRLESLQSGHDPIALFEQIPGIGPRSAHRIIETLHIDTLEALELAAHNGRLNKVPGFSTKKITLVQTWLAHVLGFRGPRFEAQQTIAEPPVELLLKIDEQYRKKAQAGELPTIAPKRFNPTGEAWLPILHASRKGWHFTALYSNTERAHQLDRVKDWVVIYFYDDSHHEGQHTVVTETRGSATGRRVVRGREKECSEYYAEHAAKGDAAGRGSSHSS</sequence>
<evidence type="ECO:0000313" key="3">
    <source>
        <dbReference type="Proteomes" id="UP001160519"/>
    </source>
</evidence>
<dbReference type="GO" id="GO:0003887">
    <property type="term" value="F:DNA-directed DNA polymerase activity"/>
    <property type="evidence" value="ECO:0007669"/>
    <property type="project" value="InterPro"/>
</dbReference>
<dbReference type="InterPro" id="IPR022312">
    <property type="entry name" value="DNA_pol_X"/>
</dbReference>
<proteinExistence type="predicted"/>
<dbReference type="Gene3D" id="1.10.150.20">
    <property type="entry name" value="5' to 3' exonuclease, C-terminal subdomain"/>
    <property type="match status" value="1"/>
</dbReference>
<reference evidence="2" key="1">
    <citation type="submission" date="2023-01" db="EMBL/GenBank/DDBJ databases">
        <title>Biogeochemical cycle of methane in antarctic sediments.</title>
        <authorList>
            <person name="Roldan D.M."/>
            <person name="Menes R.J."/>
        </authorList>
    </citation>
    <scope>NUCLEOTIDE SEQUENCE [LARGE SCALE GENOMIC DNA]</scope>
    <source>
        <strain evidence="2">K-2018 MAG008</strain>
    </source>
</reference>